<dbReference type="EMBL" id="JAPYKS010000036">
    <property type="protein sequence ID" value="MEI9412730.1"/>
    <property type="molecule type" value="Genomic_DNA"/>
</dbReference>
<gene>
    <name evidence="1" type="ORF">O7A60_28865</name>
</gene>
<protein>
    <submittedName>
        <fullName evidence="1">Uncharacterized protein</fullName>
    </submittedName>
</protein>
<dbReference type="Proteomes" id="UP001387293">
    <property type="component" value="Unassembled WGS sequence"/>
</dbReference>
<proteinExistence type="predicted"/>
<sequence length="506" mass="53317">MIQCDYNAIGISGEDDAHDRVMRICEAAMALSPRSDIAASAARAPNGGIVGFGGLPLAEKRIPREGLPGGALPEWNRRWRDAIAIGVASPTYSGYLARAAQLLDRLAPALERVLNLIIRGKSVTDEQLAVINSVHEASRDLTPPSIASGKEPGAINPTAVTKLQNLLFAGSADVCRRFHQLPEGAGGFIAWTADLIKDISEIATQETWELIGGAPASLAKMRELLVGVRIIAGDTADGHAHPGITFATLAAKARPDNALRLVASVAETKMKTVLTEMAAVIRSTLDKDGIKAEVHVAEDLAGILPWPPRKVLVVVPVSSLTSLIDVESLVIAVAASRKAVPDGIDLAVVPKIDGRVVPARGVSGHKTLLPLANGTKAWIAELGLPSFDAQISPVLNLAIETASALHSMDRLKLGIAGRPLVELEARDKLEDDLLSARALVTAMVNDLDPEGSALVLPLLDRVRSGEANYAGAVQQFTASQVSDEVMAETSGLLLALDETELRRNGG</sequence>
<organism evidence="1 2">
    <name type="scientific">Mesorhizobium salmacidum</name>
    <dbReference type="NCBI Taxonomy" id="3015171"/>
    <lineage>
        <taxon>Bacteria</taxon>
        <taxon>Pseudomonadati</taxon>
        <taxon>Pseudomonadota</taxon>
        <taxon>Alphaproteobacteria</taxon>
        <taxon>Hyphomicrobiales</taxon>
        <taxon>Phyllobacteriaceae</taxon>
        <taxon>Mesorhizobium</taxon>
    </lineage>
</organism>
<accession>A0ABU8L439</accession>
<comment type="caution">
    <text evidence="1">The sequence shown here is derived from an EMBL/GenBank/DDBJ whole genome shotgun (WGS) entry which is preliminary data.</text>
</comment>
<reference evidence="1 2" key="1">
    <citation type="submission" date="2022-12" db="EMBL/GenBank/DDBJ databases">
        <authorList>
            <person name="Muema E."/>
        </authorList>
    </citation>
    <scope>NUCLEOTIDE SEQUENCE [LARGE SCALE GENOMIC DNA]</scope>
    <source>
        <strain evidence="2">1326</strain>
    </source>
</reference>
<dbReference type="RefSeq" id="WP_337109104.1">
    <property type="nucleotide sequence ID" value="NZ_JAPYKS010000036.1"/>
</dbReference>
<keyword evidence="2" id="KW-1185">Reference proteome</keyword>
<evidence type="ECO:0000313" key="1">
    <source>
        <dbReference type="EMBL" id="MEI9412730.1"/>
    </source>
</evidence>
<evidence type="ECO:0000313" key="2">
    <source>
        <dbReference type="Proteomes" id="UP001387293"/>
    </source>
</evidence>
<name>A0ABU8L439_9HYPH</name>